<dbReference type="PROSITE" id="PS50174">
    <property type="entry name" value="G_PATCH"/>
    <property type="match status" value="1"/>
</dbReference>
<feature type="compositionally biased region" description="Polar residues" evidence="1">
    <location>
        <begin position="316"/>
        <end position="326"/>
    </location>
</feature>
<evidence type="ECO:0000313" key="4">
    <source>
        <dbReference type="Proteomes" id="UP000714275"/>
    </source>
</evidence>
<dbReference type="SMART" id="SM00443">
    <property type="entry name" value="G_patch"/>
    <property type="match status" value="1"/>
</dbReference>
<evidence type="ECO:0000259" key="2">
    <source>
        <dbReference type="PROSITE" id="PS50174"/>
    </source>
</evidence>
<dbReference type="EMBL" id="JABBWD010000024">
    <property type="protein sequence ID" value="KAG1776841.1"/>
    <property type="molecule type" value="Genomic_DNA"/>
</dbReference>
<feature type="compositionally biased region" description="Pro residues" evidence="1">
    <location>
        <begin position="273"/>
        <end position="285"/>
    </location>
</feature>
<feature type="region of interest" description="Disordered" evidence="1">
    <location>
        <begin position="61"/>
        <end position="87"/>
    </location>
</feature>
<feature type="region of interest" description="Disordered" evidence="1">
    <location>
        <begin position="471"/>
        <end position="495"/>
    </location>
</feature>
<evidence type="ECO:0000256" key="1">
    <source>
        <dbReference type="SAM" id="MobiDB-lite"/>
    </source>
</evidence>
<sequence length="654" mass="69535">MRSTLRTFLSLIHLGSRPPNNSSTFQATDRTMVTQGIGSISSPIVISDDEDEAMIDLQLRVDSDSVDSDQNDQPRTPPDGNSEELSTSSKGYAMALNMGYCPGRGLGRGLNGRVEPVCLEVGQKRKRVDSGIGFQRSQLYATGWPPRKGDGKLNKTRRKEQHTFGAPQRGFRSQQQCALHPKSLAAPTGPANISQGPWAALASSRKGKERERLTAPLPPKPSPSPVWLPALPQGPRSNLPYSPPLPAATCPPKGPRSWLASQAQARSPTLAPQTPPIAPRTPPTAPRAMQQQQLTSNVYVGPSAIASPVPQPGYPQMQTQSANSYADGQPTAIPPASQSAFPQMQQQQSQSAMYNPAFAGAPVPYYTGAEPSEPWHTQYGMVTVAAPPPPPTYFIAYPDYSNPGAYTYVPVPTAPAGYAPASAPAPVDPYAAAAAAGGATDSTSSSGLAPVAADASMTAAGISQSNGCQAISATDTDHDHDRSESSTPEPPSAKKLLAERVRKPKPLHIGHAPEVDPNSKAGTYVKHLASQPNPSCTLVLDSIPTRFRNPSWVHKWAVNAGEAEPVCIDVDTKNGKSLVEFVDSASARRAFQSKQLKGKGKHAIHRGGRSGGWEQKDKRADCSVEQEAKEEAAAEAAGWAKSSGRFEWRTSCSE</sequence>
<accession>A0A9P6ZUP2</accession>
<dbReference type="AlphaFoldDB" id="A0A9P6ZUP2"/>
<dbReference type="InterPro" id="IPR000467">
    <property type="entry name" value="G_patch_dom"/>
</dbReference>
<feature type="compositionally biased region" description="Basic and acidic residues" evidence="1">
    <location>
        <begin position="475"/>
        <end position="484"/>
    </location>
</feature>
<dbReference type="GO" id="GO:0003676">
    <property type="term" value="F:nucleic acid binding"/>
    <property type="evidence" value="ECO:0007669"/>
    <property type="project" value="InterPro"/>
</dbReference>
<feature type="domain" description="G-patch" evidence="2">
    <location>
        <begin position="87"/>
        <end position="137"/>
    </location>
</feature>
<protein>
    <recommendedName>
        <fullName evidence="2">G-patch domain-containing protein</fullName>
    </recommendedName>
</protein>
<feature type="compositionally biased region" description="Low complexity" evidence="1">
    <location>
        <begin position="334"/>
        <end position="352"/>
    </location>
</feature>
<dbReference type="OrthoDB" id="2804702at2759"/>
<name>A0A9P6ZUP2_9AGAM</name>
<feature type="compositionally biased region" description="Pro residues" evidence="1">
    <location>
        <begin position="216"/>
        <end position="226"/>
    </location>
</feature>
<gene>
    <name evidence="3" type="ORF">EV702DRAFT_315221</name>
</gene>
<feature type="region of interest" description="Disordered" evidence="1">
    <location>
        <begin position="304"/>
        <end position="352"/>
    </location>
</feature>
<feature type="region of interest" description="Disordered" evidence="1">
    <location>
        <begin position="141"/>
        <end position="290"/>
    </location>
</feature>
<reference evidence="3" key="1">
    <citation type="journal article" date="2020" name="New Phytol.">
        <title>Comparative genomics reveals dynamic genome evolution in host specialist ectomycorrhizal fungi.</title>
        <authorList>
            <person name="Lofgren L.A."/>
            <person name="Nguyen N.H."/>
            <person name="Vilgalys R."/>
            <person name="Ruytinx J."/>
            <person name="Liao H.L."/>
            <person name="Branco S."/>
            <person name="Kuo A."/>
            <person name="LaButti K."/>
            <person name="Lipzen A."/>
            <person name="Andreopoulos W."/>
            <person name="Pangilinan J."/>
            <person name="Riley R."/>
            <person name="Hundley H."/>
            <person name="Na H."/>
            <person name="Barry K."/>
            <person name="Grigoriev I.V."/>
            <person name="Stajich J.E."/>
            <person name="Kennedy P.G."/>
        </authorList>
    </citation>
    <scope>NUCLEOTIDE SEQUENCE</scope>
    <source>
        <strain evidence="3">DOB743</strain>
    </source>
</reference>
<organism evidence="3 4">
    <name type="scientific">Suillus placidus</name>
    <dbReference type="NCBI Taxonomy" id="48579"/>
    <lineage>
        <taxon>Eukaryota</taxon>
        <taxon>Fungi</taxon>
        <taxon>Dikarya</taxon>
        <taxon>Basidiomycota</taxon>
        <taxon>Agaricomycotina</taxon>
        <taxon>Agaricomycetes</taxon>
        <taxon>Agaricomycetidae</taxon>
        <taxon>Boletales</taxon>
        <taxon>Suillineae</taxon>
        <taxon>Suillaceae</taxon>
        <taxon>Suillus</taxon>
    </lineage>
</organism>
<dbReference type="Proteomes" id="UP000714275">
    <property type="component" value="Unassembled WGS sequence"/>
</dbReference>
<proteinExistence type="predicted"/>
<keyword evidence="4" id="KW-1185">Reference proteome</keyword>
<dbReference type="Pfam" id="PF01585">
    <property type="entry name" value="G-patch"/>
    <property type="match status" value="1"/>
</dbReference>
<comment type="caution">
    <text evidence="3">The sequence shown here is derived from an EMBL/GenBank/DDBJ whole genome shotgun (WGS) entry which is preliminary data.</text>
</comment>
<evidence type="ECO:0000313" key="3">
    <source>
        <dbReference type="EMBL" id="KAG1776841.1"/>
    </source>
</evidence>